<name>Q1Q6I2_KUEST</name>
<proteinExistence type="predicted"/>
<dbReference type="EMBL" id="CT573071">
    <property type="protein sequence ID" value="CAJ73186.1"/>
    <property type="molecule type" value="Genomic_DNA"/>
</dbReference>
<reference evidence="1" key="1">
    <citation type="journal article" date="2006" name="Nature">
        <title>Deciphering the evolution and metabolism of an anammox bacterium from a community genome.</title>
        <authorList>
            <person name="Strous M."/>
            <person name="Pelletier E."/>
            <person name="Mangenot S."/>
            <person name="Rattei T."/>
            <person name="Lehner A."/>
            <person name="Taylor M.W."/>
            <person name="Horn M."/>
            <person name="Daims H."/>
            <person name="Bartol-Mavel D."/>
            <person name="Wincker P."/>
            <person name="Barbe V."/>
            <person name="Fonknechten N."/>
            <person name="Vallenet D."/>
            <person name="Segurens B."/>
            <person name="Schenowitz-Truong C."/>
            <person name="Medigue C."/>
            <person name="Collingro A."/>
            <person name="Snel B."/>
            <person name="Dutilh B.E."/>
            <person name="OpDenCamp H.J.M."/>
            <person name="vanDerDrift C."/>
            <person name="Cirpus I."/>
            <person name="vanDePas-Schoonen K.T."/>
            <person name="Harhangi H.R."/>
            <person name="vanNiftrik L."/>
            <person name="Schmid M."/>
            <person name="Keltjens J."/>
            <person name="vanDeVossenberg J."/>
            <person name="Kartal B."/>
            <person name="Meier H."/>
            <person name="Frishman D."/>
            <person name="Huynen M.A."/>
            <person name="Mewes H."/>
            <person name="Weissenbach J."/>
            <person name="Jetten M.S.M."/>
            <person name="Wagner M."/>
            <person name="LePaslier D."/>
        </authorList>
    </citation>
    <scope>NUCLEOTIDE SEQUENCE</scope>
</reference>
<reference evidence="1" key="2">
    <citation type="submission" date="2006-01" db="EMBL/GenBank/DDBJ databases">
        <authorList>
            <person name="Genoscope"/>
        </authorList>
    </citation>
    <scope>NUCLEOTIDE SEQUENCE</scope>
</reference>
<accession>Q1Q6I2</accession>
<gene>
    <name evidence="1" type="ORF">kuste2439</name>
</gene>
<organism evidence="1">
    <name type="scientific">Kuenenia stuttgartiensis</name>
    <dbReference type="NCBI Taxonomy" id="174633"/>
    <lineage>
        <taxon>Bacteria</taxon>
        <taxon>Pseudomonadati</taxon>
        <taxon>Planctomycetota</taxon>
        <taxon>Candidatus Brocadiia</taxon>
        <taxon>Candidatus Brocadiales</taxon>
        <taxon>Candidatus Brocadiaceae</taxon>
        <taxon>Candidatus Kuenenia</taxon>
    </lineage>
</organism>
<evidence type="ECO:0000313" key="1">
    <source>
        <dbReference type="EMBL" id="CAJ73186.1"/>
    </source>
</evidence>
<sequence>MSIFCVSDYPVYASYWKYGNIGTLPLFSHQIKPEIWDMSIILPTFPFLMYDFRFTIYDF</sequence>
<protein>
    <submittedName>
        <fullName evidence="1">Uncharacterized protein</fullName>
    </submittedName>
</protein>
<dbReference type="AlphaFoldDB" id="Q1Q6I2"/>